<evidence type="ECO:0000256" key="1">
    <source>
        <dbReference type="SAM" id="MobiDB-lite"/>
    </source>
</evidence>
<evidence type="ECO:0008006" key="6">
    <source>
        <dbReference type="Google" id="ProtNLM"/>
    </source>
</evidence>
<gene>
    <name evidence="4" type="ORF">yc1106_08659</name>
</gene>
<evidence type="ECO:0000313" key="4">
    <source>
        <dbReference type="EMBL" id="USP81385.1"/>
    </source>
</evidence>
<evidence type="ECO:0000259" key="2">
    <source>
        <dbReference type="Pfam" id="PF25540"/>
    </source>
</evidence>
<sequence length="521" mass="57698">MYENTGLEYPAVGTEQNDTAQLLQDVEATTARVSEALKAKDVKYRQLLERYEACQGVGNGNFKESDPYKNAPQSYILVLVDAKSHQFREGYVHGAESGGIKAAALLKNAVAEHFDSKQCDISSCRTMIRVYANLKKLSVDSIQEYAAKQPGFAMPAFPRGLGGFAAGFSRDDACVDYVDVADDAAVERKICGMPPRSINLMRVTNCGLELFKMSIKDPSCQHIVFGASGSAQYVRVLRENLMSTERITLIQRGREDTSLTSLGLPSVIFSEVFELLRIKEVASGDTKEPLKTPNASATFSAIDATFTRREKSLTRPKSRQVNKHATQTLSNVGKDQIKASPTRAQSLRSPPAHLAPLPLKGPPGTIPINAAGYRIDLHMKAPTEKQWGEYKARIATGELCHWFHVGHGCHKRDCTYDHTPATFNERYCLRFVRRGYSCSDGGKCRSINCLRGHICHCEVNKDGTILRCKMPAKYHGIDRRVDRWIKPAEEQEGKDEIGRAGEPRTESVSNLAMSFGNLIDV</sequence>
<dbReference type="OrthoDB" id="2270193at2759"/>
<dbReference type="Pfam" id="PF25543">
    <property type="entry name" value="zf-CCCH_tandem"/>
    <property type="match status" value="1"/>
</dbReference>
<evidence type="ECO:0000259" key="3">
    <source>
        <dbReference type="Pfam" id="PF25543"/>
    </source>
</evidence>
<dbReference type="InterPro" id="IPR057654">
    <property type="entry name" value="Znf-CCCH_tandem"/>
</dbReference>
<organism evidence="4 5">
    <name type="scientific">Curvularia clavata</name>
    <dbReference type="NCBI Taxonomy" id="95742"/>
    <lineage>
        <taxon>Eukaryota</taxon>
        <taxon>Fungi</taxon>
        <taxon>Dikarya</taxon>
        <taxon>Ascomycota</taxon>
        <taxon>Pezizomycotina</taxon>
        <taxon>Dothideomycetes</taxon>
        <taxon>Pleosporomycetidae</taxon>
        <taxon>Pleosporales</taxon>
        <taxon>Pleosporineae</taxon>
        <taxon>Pleosporaceae</taxon>
        <taxon>Curvularia</taxon>
    </lineage>
</organism>
<evidence type="ECO:0000313" key="5">
    <source>
        <dbReference type="Proteomes" id="UP001056012"/>
    </source>
</evidence>
<dbReference type="PANTHER" id="PTHR37543:SF1">
    <property type="entry name" value="CCCH ZINC FINGER DNA BINDING PROTEIN (AFU_ORTHOLOGUE AFUA_5G12760)"/>
    <property type="match status" value="1"/>
</dbReference>
<dbReference type="VEuPathDB" id="FungiDB:yc1106_08659"/>
<proteinExistence type="predicted"/>
<accession>A0A9Q9DWX1</accession>
<protein>
    <recommendedName>
        <fullName evidence="6">C3H1-type domain-containing protein</fullName>
    </recommendedName>
</protein>
<feature type="domain" description="Tandem CCCH zinc finger" evidence="3">
    <location>
        <begin position="428"/>
        <end position="479"/>
    </location>
</feature>
<feature type="region of interest" description="Disordered" evidence="1">
    <location>
        <begin position="337"/>
        <end position="361"/>
    </location>
</feature>
<feature type="domain" description="DUF7923" evidence="2">
    <location>
        <begin position="73"/>
        <end position="193"/>
    </location>
</feature>
<reference evidence="4" key="1">
    <citation type="submission" date="2021-12" db="EMBL/GenBank/DDBJ databases">
        <title>Curvularia clavata genome.</title>
        <authorList>
            <person name="Cao Y."/>
        </authorList>
    </citation>
    <scope>NUCLEOTIDE SEQUENCE</scope>
    <source>
        <strain evidence="4">Yc1106</strain>
    </source>
</reference>
<keyword evidence="5" id="KW-1185">Reference proteome</keyword>
<dbReference type="Pfam" id="PF25540">
    <property type="entry name" value="DUF7923"/>
    <property type="match status" value="2"/>
</dbReference>
<dbReference type="AlphaFoldDB" id="A0A9Q9DWX1"/>
<feature type="domain" description="DUF7923" evidence="2">
    <location>
        <begin position="209"/>
        <end position="273"/>
    </location>
</feature>
<dbReference type="InterPro" id="IPR057683">
    <property type="entry name" value="DUF7923"/>
</dbReference>
<dbReference type="EMBL" id="CP089280">
    <property type="protein sequence ID" value="USP81385.1"/>
    <property type="molecule type" value="Genomic_DNA"/>
</dbReference>
<dbReference type="PANTHER" id="PTHR37543">
    <property type="entry name" value="CCCH ZINC FINGER DNA BINDING PROTEIN (AFU_ORTHOLOGUE AFUA_5G12760)"/>
    <property type="match status" value="1"/>
</dbReference>
<dbReference type="Proteomes" id="UP001056012">
    <property type="component" value="Chromosome 7"/>
</dbReference>
<name>A0A9Q9DWX1_CURCL</name>